<dbReference type="Proteomes" id="UP000006447">
    <property type="component" value="Unassembled WGS sequence"/>
</dbReference>
<reference evidence="1 2" key="1">
    <citation type="journal article" date="2012" name="J. Bacteriol.">
        <title>Draft genome sequence of the nitrophenol-degrading actinomycete Rhodococcus imtechensis RKJ300.</title>
        <authorList>
            <person name="Vikram S."/>
            <person name="Kumar S."/>
            <person name="Subramanian S."/>
            <person name="Raghava G.P."/>
        </authorList>
    </citation>
    <scope>NUCLEOTIDE SEQUENCE [LARGE SCALE GENOMIC DNA]</scope>
    <source>
        <strain evidence="1 2">RKJ300</strain>
    </source>
</reference>
<proteinExistence type="predicted"/>
<evidence type="ECO:0000313" key="1">
    <source>
        <dbReference type="EMBL" id="EID77409.1"/>
    </source>
</evidence>
<accession>I0WLZ3</accession>
<dbReference type="AlphaFoldDB" id="I0WLZ3"/>
<organism evidence="1 2">
    <name type="scientific">Rhodococcus opacus RKJ300 = JCM 13270</name>
    <dbReference type="NCBI Taxonomy" id="1165867"/>
    <lineage>
        <taxon>Bacteria</taxon>
        <taxon>Bacillati</taxon>
        <taxon>Actinomycetota</taxon>
        <taxon>Actinomycetes</taxon>
        <taxon>Mycobacteriales</taxon>
        <taxon>Nocardiaceae</taxon>
        <taxon>Rhodococcus</taxon>
    </lineage>
</organism>
<sequence>MDVYPTPAEIEAVENYVYGVRPPSVEDLREQAGGAPLAIVVYAREYRPADGTAHRRHADMCFSRTGVARIGTSPVLYGAEARGYLPFVEGDGHAVRVLPCRYAAYIAARVPGHANAHGPMRFIEPGDSERRFWIPLHKLFSGDECLRGHSLTLRLTESHVNEKLRRVHLFFLSHGHDAGWGEPDISRAPFVITSGIAKFSNDVDDGAGLLVPQPRASLVERAIYNGAPLTFEVPETTDPPGAWRLYPVMGGSSLNLLSKPTGGRAAPEYVHVRHMWQDGQEIDLNQQPDMSEVIRRGGYRAQHYTDPTGDGWVTAECPELALVLPRMLPAYSLVATPDYLPRVIQSDLMRWTDDSAPPTLTETIWPEYPGRPEALSDQRLAANLELTGAGFERDDDTMTAIVGPLGSAGEPTQIDCMPADRVSTLPDAASGIFAPGWDVGVDRSSEEATNGVEVLPGVDFLATYGLGSPFPEDAKLCAALSSFWPAVAPDITRTFEPSPRYPTTTPLTDKLIGHGGQTGWDGVRGPIVEDGSVDYPALTYADYVVAARENQFDIAGIGTMDIDEYIARTLTTARAYAILGASTTTDKGQWVVLSFRPADCADSDLALARDSTGIELWLPYTYRFEIARHTGLLKHDDFSRRRVGIEMPIVIFADPSRALRRRAGGSWTSDVLRR</sequence>
<protein>
    <submittedName>
        <fullName evidence="1">Uncharacterized protein</fullName>
    </submittedName>
</protein>
<evidence type="ECO:0000313" key="2">
    <source>
        <dbReference type="Proteomes" id="UP000006447"/>
    </source>
</evidence>
<dbReference type="PATRIC" id="fig|1165867.3.peg.4835"/>
<dbReference type="EMBL" id="AJJH01000135">
    <property type="protein sequence ID" value="EID77409.1"/>
    <property type="molecule type" value="Genomic_DNA"/>
</dbReference>
<gene>
    <name evidence="1" type="ORF">W59_23695</name>
</gene>
<comment type="caution">
    <text evidence="1">The sequence shown here is derived from an EMBL/GenBank/DDBJ whole genome shotgun (WGS) entry which is preliminary data.</text>
</comment>
<name>I0WLZ3_RHOOP</name>